<dbReference type="InterPro" id="IPR016064">
    <property type="entry name" value="NAD/diacylglycerol_kinase_sf"/>
</dbReference>
<dbReference type="InterPro" id="IPR050187">
    <property type="entry name" value="Lipid_Phosphate_FormReg"/>
</dbReference>
<dbReference type="GO" id="GO:0001727">
    <property type="term" value="F:lipid kinase activity"/>
    <property type="evidence" value="ECO:0007669"/>
    <property type="project" value="TreeGrafter"/>
</dbReference>
<dbReference type="HOGENOM" id="CLU_021934_0_0_1"/>
<dbReference type="InterPro" id="IPR001206">
    <property type="entry name" value="Diacylglycerol_kinase_cat_dom"/>
</dbReference>
<dbReference type="AlphaFoldDB" id="W9YJ16"/>
<comment type="caution">
    <text evidence="2">The sequence shown here is derived from an EMBL/GenBank/DDBJ whole genome shotgun (WGS) entry which is preliminary data.</text>
</comment>
<accession>W9YJ16</accession>
<dbReference type="GeneID" id="19165542"/>
<evidence type="ECO:0000313" key="3">
    <source>
        <dbReference type="Proteomes" id="UP000019478"/>
    </source>
</evidence>
<name>W9YJ16_9EURO</name>
<dbReference type="PANTHER" id="PTHR12358:SF108">
    <property type="entry name" value="DAGKC DOMAIN-CONTAINING PROTEIN"/>
    <property type="match status" value="1"/>
</dbReference>
<evidence type="ECO:0000259" key="1">
    <source>
        <dbReference type="PROSITE" id="PS50146"/>
    </source>
</evidence>
<dbReference type="Gene3D" id="2.60.200.40">
    <property type="match status" value="1"/>
</dbReference>
<organism evidence="2 3">
    <name type="scientific">Capronia epimyces CBS 606.96</name>
    <dbReference type="NCBI Taxonomy" id="1182542"/>
    <lineage>
        <taxon>Eukaryota</taxon>
        <taxon>Fungi</taxon>
        <taxon>Dikarya</taxon>
        <taxon>Ascomycota</taxon>
        <taxon>Pezizomycotina</taxon>
        <taxon>Eurotiomycetes</taxon>
        <taxon>Chaetothyriomycetidae</taxon>
        <taxon>Chaetothyriales</taxon>
        <taxon>Herpotrichiellaceae</taxon>
        <taxon>Capronia</taxon>
    </lineage>
</organism>
<dbReference type="RefSeq" id="XP_007729742.1">
    <property type="nucleotide sequence ID" value="XM_007731552.1"/>
</dbReference>
<dbReference type="GO" id="GO:0046512">
    <property type="term" value="P:sphingosine biosynthetic process"/>
    <property type="evidence" value="ECO:0007669"/>
    <property type="project" value="TreeGrafter"/>
</dbReference>
<feature type="domain" description="DAGKc" evidence="1">
    <location>
        <begin position="15"/>
        <end position="147"/>
    </location>
</feature>
<dbReference type="Pfam" id="PF00781">
    <property type="entry name" value="DAGK_cat"/>
    <property type="match status" value="1"/>
</dbReference>
<evidence type="ECO:0000313" key="2">
    <source>
        <dbReference type="EMBL" id="EXJ92852.1"/>
    </source>
</evidence>
<dbReference type="SUPFAM" id="SSF111331">
    <property type="entry name" value="NAD kinase/diacylglycerol kinase-like"/>
    <property type="match status" value="1"/>
</dbReference>
<dbReference type="PROSITE" id="PS50146">
    <property type="entry name" value="DAGK"/>
    <property type="match status" value="1"/>
</dbReference>
<dbReference type="GO" id="GO:0005737">
    <property type="term" value="C:cytoplasm"/>
    <property type="evidence" value="ECO:0007669"/>
    <property type="project" value="TreeGrafter"/>
</dbReference>
<dbReference type="eggNOG" id="ENOG502S2DU">
    <property type="taxonomic scope" value="Eukaryota"/>
</dbReference>
<proteinExistence type="predicted"/>
<dbReference type="Proteomes" id="UP000019478">
    <property type="component" value="Unassembled WGS sequence"/>
</dbReference>
<dbReference type="PANTHER" id="PTHR12358">
    <property type="entry name" value="SPHINGOSINE KINASE"/>
    <property type="match status" value="1"/>
</dbReference>
<reference evidence="2 3" key="1">
    <citation type="submission" date="2013-03" db="EMBL/GenBank/DDBJ databases">
        <title>The Genome Sequence of Capronia epimyces CBS 606.96.</title>
        <authorList>
            <consortium name="The Broad Institute Genomics Platform"/>
            <person name="Cuomo C."/>
            <person name="de Hoog S."/>
            <person name="Gorbushina A."/>
            <person name="Walker B."/>
            <person name="Young S.K."/>
            <person name="Zeng Q."/>
            <person name="Gargeya S."/>
            <person name="Fitzgerald M."/>
            <person name="Haas B."/>
            <person name="Abouelleil A."/>
            <person name="Allen A.W."/>
            <person name="Alvarado L."/>
            <person name="Arachchi H.M."/>
            <person name="Berlin A.M."/>
            <person name="Chapman S.B."/>
            <person name="Gainer-Dewar J."/>
            <person name="Goldberg J."/>
            <person name="Griggs A."/>
            <person name="Gujja S."/>
            <person name="Hansen M."/>
            <person name="Howarth C."/>
            <person name="Imamovic A."/>
            <person name="Ireland A."/>
            <person name="Larimer J."/>
            <person name="McCowan C."/>
            <person name="Murphy C."/>
            <person name="Pearson M."/>
            <person name="Poon T.W."/>
            <person name="Priest M."/>
            <person name="Roberts A."/>
            <person name="Saif S."/>
            <person name="Shea T."/>
            <person name="Sisk P."/>
            <person name="Sykes S."/>
            <person name="Wortman J."/>
            <person name="Nusbaum C."/>
            <person name="Birren B."/>
        </authorList>
    </citation>
    <scope>NUCLEOTIDE SEQUENCE [LARGE SCALE GENOMIC DNA]</scope>
    <source>
        <strain evidence="2 3">CBS 606.96</strain>
    </source>
</reference>
<sequence>MGGPIENQPLPAHLFPDREIHVVISILSGHQKAQHYYDETLKPLLDSHNLRYSTHTTNSERTIVNLTRSLFVINATQGVKQTIILLSGDGGITDIVDTLTSILNRRNDDSRPPSIFFKPTVVLIPMGTGNALAWSSGVARDPLESMMKGTPRSLPSFQVQFSPGARLVVNEGRNREVLTDSDDKESTVYGAVVFSWGLHASLVAMSDNAEYRKHGLERFKMAASRLLTDLHYYRGKVQWRKVGEDWKSPPWSEQSYVLATMVSNLEEHFKISPATKPLDGTLRLVSIGPEPASEITRLLGQVYPSGDHVSDPKVIYEEIDGLKIQFDEEDERWRMVCIDGKIVTIAKNGWVEVTRIPGTGIDARRVVEVVC</sequence>
<dbReference type="InterPro" id="IPR017438">
    <property type="entry name" value="ATP-NAD_kinase_N"/>
</dbReference>
<dbReference type="EMBL" id="AMGY01000001">
    <property type="protein sequence ID" value="EXJ92852.1"/>
    <property type="molecule type" value="Genomic_DNA"/>
</dbReference>
<gene>
    <name evidence="2" type="ORF">A1O3_01406</name>
</gene>
<protein>
    <recommendedName>
        <fullName evidence="1">DAGKc domain-containing protein</fullName>
    </recommendedName>
</protein>
<dbReference type="OrthoDB" id="3853857at2759"/>
<dbReference type="Gene3D" id="3.40.50.10330">
    <property type="entry name" value="Probable inorganic polyphosphate/atp-NAD kinase, domain 1"/>
    <property type="match status" value="1"/>
</dbReference>
<dbReference type="GO" id="GO:0016020">
    <property type="term" value="C:membrane"/>
    <property type="evidence" value="ECO:0007669"/>
    <property type="project" value="TreeGrafter"/>
</dbReference>
<keyword evidence="3" id="KW-1185">Reference proteome</keyword>